<comment type="similarity">
    <text evidence="4">Belongs to the class I-like SAM-binding methyltransferase superfamily. RNA M5U methyltransferase family.</text>
</comment>
<dbReference type="Gene3D" id="3.40.50.150">
    <property type="entry name" value="Vaccinia Virus protein VP39"/>
    <property type="match status" value="1"/>
</dbReference>
<dbReference type="GO" id="GO:0070041">
    <property type="term" value="F:rRNA (uridine-C5-)-methyltransferase activity"/>
    <property type="evidence" value="ECO:0007669"/>
    <property type="project" value="TreeGrafter"/>
</dbReference>
<dbReference type="eggNOG" id="COG2265">
    <property type="taxonomic scope" value="Bacteria"/>
</dbReference>
<keyword evidence="6" id="KW-1185">Reference proteome</keyword>
<keyword evidence="3 4" id="KW-0949">S-adenosyl-L-methionine</keyword>
<dbReference type="CDD" id="cd02440">
    <property type="entry name" value="AdoMet_MTases"/>
    <property type="match status" value="1"/>
</dbReference>
<feature type="binding site" evidence="4">
    <location>
        <position position="258"/>
    </location>
    <ligand>
        <name>S-adenosyl-L-methionine</name>
        <dbReference type="ChEBI" id="CHEBI:59789"/>
    </ligand>
</feature>
<name>C7NHZ3_KYTSD</name>
<dbReference type="PROSITE" id="PS51687">
    <property type="entry name" value="SAM_MT_RNA_M5U"/>
    <property type="match status" value="1"/>
</dbReference>
<dbReference type="KEGG" id="kse:Ksed_14750"/>
<feature type="binding site" evidence="4">
    <location>
        <position position="331"/>
    </location>
    <ligand>
        <name>S-adenosyl-L-methionine</name>
        <dbReference type="ChEBI" id="CHEBI:59789"/>
    </ligand>
</feature>
<dbReference type="InterPro" id="IPR010280">
    <property type="entry name" value="U5_MeTrfase_fam"/>
</dbReference>
<dbReference type="GO" id="GO:0070475">
    <property type="term" value="P:rRNA base methylation"/>
    <property type="evidence" value="ECO:0007669"/>
    <property type="project" value="TreeGrafter"/>
</dbReference>
<evidence type="ECO:0000256" key="2">
    <source>
        <dbReference type="ARBA" id="ARBA00022679"/>
    </source>
</evidence>
<gene>
    <name evidence="5" type="ordered locus">Ksed_14750</name>
</gene>
<dbReference type="Proteomes" id="UP000006666">
    <property type="component" value="Chromosome"/>
</dbReference>
<dbReference type="PANTHER" id="PTHR11061">
    <property type="entry name" value="RNA M5U METHYLTRANSFERASE"/>
    <property type="match status" value="1"/>
</dbReference>
<proteinExistence type="inferred from homology"/>
<dbReference type="RefSeq" id="WP_015779445.1">
    <property type="nucleotide sequence ID" value="NC_013169.1"/>
</dbReference>
<dbReference type="SUPFAM" id="SSF53335">
    <property type="entry name" value="S-adenosyl-L-methionine-dependent methyltransferases"/>
    <property type="match status" value="1"/>
</dbReference>
<dbReference type="InterPro" id="IPR029063">
    <property type="entry name" value="SAM-dependent_MTases_sf"/>
</dbReference>
<feature type="active site" description="Nucleophile" evidence="4">
    <location>
        <position position="366"/>
    </location>
</feature>
<dbReference type="Pfam" id="PF05958">
    <property type="entry name" value="tRNA_U5-meth_tr"/>
    <property type="match status" value="1"/>
</dbReference>
<accession>C7NHZ3</accession>
<evidence type="ECO:0000256" key="3">
    <source>
        <dbReference type="ARBA" id="ARBA00022691"/>
    </source>
</evidence>
<sequence length="413" mass="42785">MSGADAAAAPGAVSHPPVHCHHFSAGRCGSCTLMGTPYRVQLQRKDAVVRDLLAAQVPATAWEAPLASVPEGFRTKAKFVVSGSAAAPTLGILDEAGRGVDLRDCGLHVPELAAVADRLARFVTRAALPPYDLARRRGELKHLVLTAAPSGDLMLRFVLRTEGPLPRIREHLPGLLADLPQLRVVSANLHPEHKATLSGEVEIALTEQTLLPLELPGVTLFAGPGAFVQTNTTVAAALYQQATAWLVDAGARRVADLYCGVGGFALHAAAAGTEAVGVEIAADAVRGARAGAAALTQRPGGGAARFVVADASDPAAVLAAAGTDRDAMVVNPPRRGLGPDLPAMLDARSPAADPASALRTLVYSSCNPATLATDLAGLPHWQVRSARLFDMFPNTDHAEVVVLLEPRTATLGG</sequence>
<evidence type="ECO:0000256" key="4">
    <source>
        <dbReference type="PROSITE-ProRule" id="PRU01024"/>
    </source>
</evidence>
<organism evidence="5 6">
    <name type="scientific">Kytococcus sedentarius (strain ATCC 14392 / DSM 20547 / JCM 11482 / CCUG 33030 / NBRC 15357 / NCTC 11040 / CCM 314 / 541)</name>
    <name type="common">Micrococcus sedentarius</name>
    <dbReference type="NCBI Taxonomy" id="478801"/>
    <lineage>
        <taxon>Bacteria</taxon>
        <taxon>Bacillati</taxon>
        <taxon>Actinomycetota</taxon>
        <taxon>Actinomycetes</taxon>
        <taxon>Micrococcales</taxon>
        <taxon>Kytococcaceae</taxon>
        <taxon>Kytococcus</taxon>
    </lineage>
</organism>
<evidence type="ECO:0000313" key="6">
    <source>
        <dbReference type="Proteomes" id="UP000006666"/>
    </source>
</evidence>
<dbReference type="AlphaFoldDB" id="C7NHZ3"/>
<keyword evidence="1 4" id="KW-0489">Methyltransferase</keyword>
<dbReference type="STRING" id="478801.Ksed_14750"/>
<reference evidence="5 6" key="1">
    <citation type="journal article" date="2009" name="Stand. Genomic Sci.">
        <title>Complete genome sequence of Kytococcus sedentarius type strain (541).</title>
        <authorList>
            <person name="Sims D."/>
            <person name="Brettin T."/>
            <person name="Detter J.C."/>
            <person name="Han C."/>
            <person name="Lapidus A."/>
            <person name="Copeland A."/>
            <person name="Glavina Del Rio T."/>
            <person name="Nolan M."/>
            <person name="Chen F."/>
            <person name="Lucas S."/>
            <person name="Tice H."/>
            <person name="Cheng J.F."/>
            <person name="Bruce D."/>
            <person name="Goodwin L."/>
            <person name="Pitluck S."/>
            <person name="Ovchinnikova G."/>
            <person name="Pati A."/>
            <person name="Ivanova N."/>
            <person name="Mavrommatis K."/>
            <person name="Chen A."/>
            <person name="Palaniappan K."/>
            <person name="D'haeseleer P."/>
            <person name="Chain P."/>
            <person name="Bristow J."/>
            <person name="Eisen J.A."/>
            <person name="Markowitz V."/>
            <person name="Hugenholtz P."/>
            <person name="Schneider S."/>
            <person name="Goker M."/>
            <person name="Pukall R."/>
            <person name="Kyrpides N.C."/>
            <person name="Klenk H.P."/>
        </authorList>
    </citation>
    <scope>NUCLEOTIDE SEQUENCE [LARGE SCALE GENOMIC DNA]</scope>
    <source>
        <strain evidence="6">ATCC 14392 / DSM 20547 / JCM 11482 / CCUG 33030 / NBRC 15357 / NCTC 11040 / CCM 314 / 541</strain>
    </source>
</reference>
<dbReference type="EMBL" id="CP001686">
    <property type="protein sequence ID" value="ACV06500.1"/>
    <property type="molecule type" value="Genomic_DNA"/>
</dbReference>
<dbReference type="PANTHER" id="PTHR11061:SF30">
    <property type="entry name" value="TRNA (URACIL(54)-C(5))-METHYLTRANSFERASE"/>
    <property type="match status" value="1"/>
</dbReference>
<protein>
    <submittedName>
        <fullName evidence="5">SAM-dependent methyltransferase, tRNA(Uracil-5)-methyltransferase</fullName>
    </submittedName>
</protein>
<feature type="binding site" evidence="4">
    <location>
        <position position="279"/>
    </location>
    <ligand>
        <name>S-adenosyl-L-methionine</name>
        <dbReference type="ChEBI" id="CHEBI:59789"/>
    </ligand>
</feature>
<dbReference type="Gene3D" id="2.40.50.1070">
    <property type="match status" value="1"/>
</dbReference>
<evidence type="ECO:0000313" key="5">
    <source>
        <dbReference type="EMBL" id="ACV06500.1"/>
    </source>
</evidence>
<dbReference type="NCBIfam" id="NF002910">
    <property type="entry name" value="PRK03522.2-3"/>
    <property type="match status" value="1"/>
</dbReference>
<evidence type="ECO:0000256" key="1">
    <source>
        <dbReference type="ARBA" id="ARBA00022603"/>
    </source>
</evidence>
<dbReference type="HOGENOM" id="CLU_014689_0_0_11"/>
<feature type="binding site" evidence="4">
    <location>
        <position position="229"/>
    </location>
    <ligand>
        <name>S-adenosyl-L-methionine</name>
        <dbReference type="ChEBI" id="CHEBI:59789"/>
    </ligand>
</feature>
<keyword evidence="2 4" id="KW-0808">Transferase</keyword>